<dbReference type="EMBL" id="CAWVOH010000001">
    <property type="protein sequence ID" value="CAK8054198.1"/>
    <property type="molecule type" value="Genomic_DNA"/>
</dbReference>
<keyword evidence="2" id="KW-0472">Membrane</keyword>
<comment type="similarity">
    <text evidence="1">Belongs to the YggT family.</text>
</comment>
<evidence type="ECO:0000256" key="1">
    <source>
        <dbReference type="ARBA" id="ARBA00010894"/>
    </source>
</evidence>
<evidence type="ECO:0000313" key="3">
    <source>
        <dbReference type="EMBL" id="CAK8054198.1"/>
    </source>
</evidence>
<dbReference type="RefSeq" id="WP_349641735.1">
    <property type="nucleotide sequence ID" value="NZ_CAWVOH010000001.1"/>
</dbReference>
<proteinExistence type="inferred from homology"/>
<dbReference type="Proteomes" id="UP001314241">
    <property type="component" value="Unassembled WGS sequence"/>
</dbReference>
<feature type="transmembrane region" description="Helical" evidence="2">
    <location>
        <begin position="6"/>
        <end position="29"/>
    </location>
</feature>
<protein>
    <submittedName>
        <fullName evidence="3">YggT family (Ycf19)</fullName>
    </submittedName>
</protein>
<dbReference type="PANTHER" id="PTHR33219:SF14">
    <property type="entry name" value="PROTEIN COFACTOR ASSEMBLY OF COMPLEX C SUBUNIT B CCB3, CHLOROPLASTIC-RELATED"/>
    <property type="match status" value="1"/>
</dbReference>
<sequence length="86" mass="9751">MISGLITILIYALQLYSLALIVYVLMSWLPGAYQSWLGRELGKICIPYLRLFSFIPPLGMLDFSPIVAFFVLRLIIRFLAGLTLVL</sequence>
<keyword evidence="2" id="KW-0812">Transmembrane</keyword>
<feature type="transmembrane region" description="Helical" evidence="2">
    <location>
        <begin position="66"/>
        <end position="85"/>
    </location>
</feature>
<name>A0ABP0ESJ6_9LACO</name>
<accession>A0ABP0ESJ6</accession>
<organism evidence="3 4">
    <name type="scientific">Eupransor demetentiae</name>
    <dbReference type="NCBI Taxonomy" id="3109584"/>
    <lineage>
        <taxon>Bacteria</taxon>
        <taxon>Bacillati</taxon>
        <taxon>Bacillota</taxon>
        <taxon>Bacilli</taxon>
        <taxon>Lactobacillales</taxon>
        <taxon>Lactobacillaceae</taxon>
        <taxon>Eupransor</taxon>
    </lineage>
</organism>
<reference evidence="3 4" key="1">
    <citation type="submission" date="2024-01" db="EMBL/GenBank/DDBJ databases">
        <authorList>
            <person name="Botero Cardona J."/>
        </authorList>
    </citation>
    <scope>NUCLEOTIDE SEQUENCE [LARGE SCALE GENOMIC DNA]</scope>
    <source>
        <strain evidence="3 4">LMG 33000</strain>
    </source>
</reference>
<comment type="caution">
    <text evidence="3">The sequence shown here is derived from an EMBL/GenBank/DDBJ whole genome shotgun (WGS) entry which is preliminary data.</text>
</comment>
<gene>
    <name evidence="3" type="ORF">R54876_GBNLAHCA_00760</name>
</gene>
<evidence type="ECO:0000256" key="2">
    <source>
        <dbReference type="SAM" id="Phobius"/>
    </source>
</evidence>
<evidence type="ECO:0000313" key="4">
    <source>
        <dbReference type="Proteomes" id="UP001314241"/>
    </source>
</evidence>
<keyword evidence="4" id="KW-1185">Reference proteome</keyword>
<dbReference type="PANTHER" id="PTHR33219">
    <property type="entry name" value="YLMG HOMOLOG PROTEIN 2, CHLOROPLASTIC"/>
    <property type="match status" value="1"/>
</dbReference>
<dbReference type="InterPro" id="IPR003425">
    <property type="entry name" value="CCB3/YggT"/>
</dbReference>
<keyword evidence="2" id="KW-1133">Transmembrane helix</keyword>
<dbReference type="Pfam" id="PF02325">
    <property type="entry name" value="CCB3_YggT"/>
    <property type="match status" value="1"/>
</dbReference>